<evidence type="ECO:0000256" key="1">
    <source>
        <dbReference type="SAM" id="MobiDB-lite"/>
    </source>
</evidence>
<reference evidence="2 3" key="1">
    <citation type="submission" date="2024-06" db="EMBL/GenBank/DDBJ databases">
        <title>A chromosome-level genome assembly of beet webworm, Loxostege sticticalis.</title>
        <authorList>
            <person name="Zhang Y."/>
        </authorList>
    </citation>
    <scope>NUCLEOTIDE SEQUENCE [LARGE SCALE GENOMIC DNA]</scope>
    <source>
        <strain evidence="2">AQ026</strain>
        <tissue evidence="2">Whole body</tissue>
    </source>
</reference>
<accession>A0ABR3H0X7</accession>
<feature type="region of interest" description="Disordered" evidence="1">
    <location>
        <begin position="355"/>
        <end position="378"/>
    </location>
</feature>
<name>A0ABR3H0X7_LOXSC</name>
<comment type="caution">
    <text evidence="2">The sequence shown here is derived from an EMBL/GenBank/DDBJ whole genome shotgun (WGS) entry which is preliminary data.</text>
</comment>
<feature type="compositionally biased region" description="Acidic residues" evidence="1">
    <location>
        <begin position="355"/>
        <end position="369"/>
    </location>
</feature>
<proteinExistence type="predicted"/>
<evidence type="ECO:0000313" key="3">
    <source>
        <dbReference type="Proteomes" id="UP001549920"/>
    </source>
</evidence>
<dbReference type="EMBL" id="JBEUOH010000030">
    <property type="protein sequence ID" value="KAL0858467.1"/>
    <property type="molecule type" value="Genomic_DNA"/>
</dbReference>
<organism evidence="2 3">
    <name type="scientific">Loxostege sticticalis</name>
    <name type="common">Beet webworm moth</name>
    <dbReference type="NCBI Taxonomy" id="481309"/>
    <lineage>
        <taxon>Eukaryota</taxon>
        <taxon>Metazoa</taxon>
        <taxon>Ecdysozoa</taxon>
        <taxon>Arthropoda</taxon>
        <taxon>Hexapoda</taxon>
        <taxon>Insecta</taxon>
        <taxon>Pterygota</taxon>
        <taxon>Neoptera</taxon>
        <taxon>Endopterygota</taxon>
        <taxon>Lepidoptera</taxon>
        <taxon>Glossata</taxon>
        <taxon>Ditrysia</taxon>
        <taxon>Pyraloidea</taxon>
        <taxon>Crambidae</taxon>
        <taxon>Pyraustinae</taxon>
        <taxon>Loxostege</taxon>
    </lineage>
</organism>
<dbReference type="Proteomes" id="UP001549920">
    <property type="component" value="Unassembled WGS sequence"/>
</dbReference>
<sequence>MTRLVPLKLETGNVVIWNNPNPSSTFYCMPIKFQFAKETTDFVKQEQSAMEEEIRNLTISNCGNFEVTHELHMTMIDGKVTTIITNTPSAATCNVCLAKRSEMNNLSLMFSRPVREDVYQYGLSTLHMWIRSMECLLHISYNLDFELWCARGDNKNLKKFRKDMVQSEFKQQMGLLIDVVKQGFGTTNDGNTARRFFRDYQKTAEITKIDVDLIKHFAVILQVLSSGKAINIDGFRGYCKETAELFVHHYPWYNMPSSVHKMLIHGADICKHFSCLPIGILSEEAGEARNKDFRNTRERHTRKTGRLQNNEDIMHNFLISSDPYKSHLKPKYNIFKSSSMFPEAMQLLITEEMKEFEEEEEQIEVDQEAPENLPDSLE</sequence>
<evidence type="ECO:0000313" key="2">
    <source>
        <dbReference type="EMBL" id="KAL0858467.1"/>
    </source>
</evidence>
<keyword evidence="3" id="KW-1185">Reference proteome</keyword>
<gene>
    <name evidence="2" type="ORF">ABMA27_012336</name>
</gene>
<protein>
    <submittedName>
        <fullName evidence="2">Uncharacterized protein</fullName>
    </submittedName>
</protein>